<evidence type="ECO:0000313" key="2">
    <source>
        <dbReference type="Proteomes" id="UP001066276"/>
    </source>
</evidence>
<dbReference type="EMBL" id="JANPWB010000011">
    <property type="protein sequence ID" value="KAJ1126925.1"/>
    <property type="molecule type" value="Genomic_DNA"/>
</dbReference>
<feature type="non-terminal residue" evidence="1">
    <location>
        <position position="1"/>
    </location>
</feature>
<dbReference type="AlphaFoldDB" id="A0AAV7PIJ3"/>
<organism evidence="1 2">
    <name type="scientific">Pleurodeles waltl</name>
    <name type="common">Iberian ribbed newt</name>
    <dbReference type="NCBI Taxonomy" id="8319"/>
    <lineage>
        <taxon>Eukaryota</taxon>
        <taxon>Metazoa</taxon>
        <taxon>Chordata</taxon>
        <taxon>Craniata</taxon>
        <taxon>Vertebrata</taxon>
        <taxon>Euteleostomi</taxon>
        <taxon>Amphibia</taxon>
        <taxon>Batrachia</taxon>
        <taxon>Caudata</taxon>
        <taxon>Salamandroidea</taxon>
        <taxon>Salamandridae</taxon>
        <taxon>Pleurodelinae</taxon>
        <taxon>Pleurodeles</taxon>
    </lineage>
</organism>
<sequence>WSRKLMLPVVTQPSRSSGVSSSAITTVIQTGGDWSTSLFSICHDTKICICGTFCLLCLESKLARHHGECLCLPLLPGSALTLRTGIRERYRIR</sequence>
<dbReference type="Proteomes" id="UP001066276">
    <property type="component" value="Chromosome 7"/>
</dbReference>
<evidence type="ECO:0000313" key="1">
    <source>
        <dbReference type="EMBL" id="KAJ1126925.1"/>
    </source>
</evidence>
<comment type="caution">
    <text evidence="1">The sequence shown here is derived from an EMBL/GenBank/DDBJ whole genome shotgun (WGS) entry which is preliminary data.</text>
</comment>
<protein>
    <submittedName>
        <fullName evidence="1">Uncharacterized protein</fullName>
    </submittedName>
</protein>
<proteinExistence type="predicted"/>
<keyword evidence="2" id="KW-1185">Reference proteome</keyword>
<reference evidence="1" key="1">
    <citation type="journal article" date="2022" name="bioRxiv">
        <title>Sequencing and chromosome-scale assembly of the giantPleurodeles waltlgenome.</title>
        <authorList>
            <person name="Brown T."/>
            <person name="Elewa A."/>
            <person name="Iarovenko S."/>
            <person name="Subramanian E."/>
            <person name="Araus A.J."/>
            <person name="Petzold A."/>
            <person name="Susuki M."/>
            <person name="Suzuki K.-i.T."/>
            <person name="Hayashi T."/>
            <person name="Toyoda A."/>
            <person name="Oliveira C."/>
            <person name="Osipova E."/>
            <person name="Leigh N.D."/>
            <person name="Simon A."/>
            <person name="Yun M.H."/>
        </authorList>
    </citation>
    <scope>NUCLEOTIDE SEQUENCE</scope>
    <source>
        <strain evidence="1">20211129_DDA</strain>
        <tissue evidence="1">Liver</tissue>
    </source>
</reference>
<name>A0AAV7PIJ3_PLEWA</name>
<accession>A0AAV7PIJ3</accession>
<feature type="non-terminal residue" evidence="1">
    <location>
        <position position="93"/>
    </location>
</feature>
<gene>
    <name evidence="1" type="ORF">NDU88_005331</name>
</gene>